<protein>
    <submittedName>
        <fullName evidence="1">Uncharacterized protein</fullName>
    </submittedName>
</protein>
<evidence type="ECO:0000313" key="1">
    <source>
        <dbReference type="EMBL" id="KAK8076810.1"/>
    </source>
</evidence>
<name>A0ABR1VZZ5_9PEZI</name>
<reference evidence="1 2" key="1">
    <citation type="submission" date="2023-01" db="EMBL/GenBank/DDBJ databases">
        <title>Analysis of 21 Apiospora genomes using comparative genomics revels a genus with tremendous synthesis potential of carbohydrate active enzymes and secondary metabolites.</title>
        <authorList>
            <person name="Sorensen T."/>
        </authorList>
    </citation>
    <scope>NUCLEOTIDE SEQUENCE [LARGE SCALE GENOMIC DNA]</scope>
    <source>
        <strain evidence="1 2">CBS 83171</strain>
    </source>
</reference>
<organism evidence="1 2">
    <name type="scientific">Apiospora saccharicola</name>
    <dbReference type="NCBI Taxonomy" id="335842"/>
    <lineage>
        <taxon>Eukaryota</taxon>
        <taxon>Fungi</taxon>
        <taxon>Dikarya</taxon>
        <taxon>Ascomycota</taxon>
        <taxon>Pezizomycotina</taxon>
        <taxon>Sordariomycetes</taxon>
        <taxon>Xylariomycetidae</taxon>
        <taxon>Amphisphaeriales</taxon>
        <taxon>Apiosporaceae</taxon>
        <taxon>Apiospora</taxon>
    </lineage>
</organism>
<evidence type="ECO:0000313" key="2">
    <source>
        <dbReference type="Proteomes" id="UP001446871"/>
    </source>
</evidence>
<gene>
    <name evidence="1" type="ORF">PG996_002980</name>
</gene>
<proteinExistence type="predicted"/>
<dbReference type="EMBL" id="JAQQWM010000002">
    <property type="protein sequence ID" value="KAK8076810.1"/>
    <property type="molecule type" value="Genomic_DNA"/>
</dbReference>
<dbReference type="Proteomes" id="UP001446871">
    <property type="component" value="Unassembled WGS sequence"/>
</dbReference>
<sequence>MSDLTTSITRDQKLLNQVLKETFASNDWFSKAVELGANPVFLGFGLTDRMNEVDGPHELAVMSMDWSGDLTSKELLKSLHPAERFDQKLGLYYPKESKIALNIWESFKRDDATMVIRLDKLFQHEGNRIKTAILYYNKGKGHYEEVEVEHELPWEERYTVDLPLCSTNDGTKSLDWNFCLYKGKRSVDGYSST</sequence>
<comment type="caution">
    <text evidence="1">The sequence shown here is derived from an EMBL/GenBank/DDBJ whole genome shotgun (WGS) entry which is preliminary data.</text>
</comment>
<keyword evidence="2" id="KW-1185">Reference proteome</keyword>
<accession>A0ABR1VZZ5</accession>